<reference evidence="1" key="1">
    <citation type="submission" date="2018-11" db="EMBL/GenBank/DDBJ databases">
        <title>Myxobolus squamalis genome and transcriptome.</title>
        <authorList>
            <person name="Yahalomi D."/>
            <person name="Atkinson S.D."/>
            <person name="Neuhof M."/>
            <person name="Chang E.S."/>
            <person name="Philippe H."/>
            <person name="Cartwright P."/>
            <person name="Bartholomew J.L."/>
            <person name="Huchon D."/>
        </authorList>
    </citation>
    <scope>NUCLEOTIDE SEQUENCE</scope>
    <source>
        <strain evidence="1">71B08</strain>
        <tissue evidence="1">Whole</tissue>
    </source>
</reference>
<sequence length="175" mass="20393">MTNTKKIKITLSPYFMYYKSYQFKINSECIPISSYDNINDYFDTSMCITIDQPWASWSVNGNISFVPISEFIDYRGSVWIISSDKETDLSLNNSIYNKIEKHCIKFDKLNKKMKRFPPTVVLGKASIIDCAFYTFNDQTKDFNQFSKQPYFLVIDPIICFKNPLPIKPIQGMCIS</sequence>
<proteinExistence type="predicted"/>
<evidence type="ECO:0000313" key="1">
    <source>
        <dbReference type="EMBL" id="NDJ96634.1"/>
    </source>
</evidence>
<dbReference type="EMBL" id="GHBR01001365">
    <property type="protein sequence ID" value="NDJ96634.1"/>
    <property type="molecule type" value="Transcribed_RNA"/>
</dbReference>
<dbReference type="AlphaFoldDB" id="A0A6B2FY70"/>
<accession>A0A6B2FY70</accession>
<organism evidence="1">
    <name type="scientific">Myxobolus squamalis</name>
    <name type="common">Myxosporean</name>
    <dbReference type="NCBI Taxonomy" id="59785"/>
    <lineage>
        <taxon>Eukaryota</taxon>
        <taxon>Metazoa</taxon>
        <taxon>Cnidaria</taxon>
        <taxon>Myxozoa</taxon>
        <taxon>Myxosporea</taxon>
        <taxon>Bivalvulida</taxon>
        <taxon>Platysporina</taxon>
        <taxon>Myxobolidae</taxon>
        <taxon>Myxobolus</taxon>
    </lineage>
</organism>
<protein>
    <submittedName>
        <fullName evidence="1">Activating signal cointegrator 1 (Trinotate prediction)</fullName>
    </submittedName>
</protein>
<name>A0A6B2FY70_MYXSQ</name>